<accession>A0A0V1GEC0</accession>
<keyword evidence="2" id="KW-1185">Reference proteome</keyword>
<sequence length="32" mass="3725">LHSPRDCATKPIFVLFFNNLGHQTRSEVKKKL</sequence>
<name>A0A0V1GEC0_9BILA</name>
<dbReference type="EMBL" id="JYDP01002697">
    <property type="protein sequence ID" value="KRY96589.1"/>
    <property type="molecule type" value="Genomic_DNA"/>
</dbReference>
<reference evidence="1 2" key="1">
    <citation type="submission" date="2015-01" db="EMBL/GenBank/DDBJ databases">
        <title>Evolution of Trichinella species and genotypes.</title>
        <authorList>
            <person name="Korhonen P.K."/>
            <person name="Edoardo P."/>
            <person name="Giuseppe L.R."/>
            <person name="Gasser R.B."/>
        </authorList>
    </citation>
    <scope>NUCLEOTIDE SEQUENCE [LARGE SCALE GENOMIC DNA]</scope>
    <source>
        <strain evidence="1">ISS1029</strain>
    </source>
</reference>
<dbReference type="AlphaFoldDB" id="A0A0V1GEC0"/>
<evidence type="ECO:0000313" key="1">
    <source>
        <dbReference type="EMBL" id="KRY96589.1"/>
    </source>
</evidence>
<evidence type="ECO:0000313" key="2">
    <source>
        <dbReference type="Proteomes" id="UP000055024"/>
    </source>
</evidence>
<proteinExistence type="predicted"/>
<organism evidence="1 2">
    <name type="scientific">Trichinella zimbabwensis</name>
    <dbReference type="NCBI Taxonomy" id="268475"/>
    <lineage>
        <taxon>Eukaryota</taxon>
        <taxon>Metazoa</taxon>
        <taxon>Ecdysozoa</taxon>
        <taxon>Nematoda</taxon>
        <taxon>Enoplea</taxon>
        <taxon>Dorylaimia</taxon>
        <taxon>Trichinellida</taxon>
        <taxon>Trichinellidae</taxon>
        <taxon>Trichinella</taxon>
    </lineage>
</organism>
<gene>
    <name evidence="1" type="ORF">T11_15560</name>
</gene>
<protein>
    <submittedName>
        <fullName evidence="1">Uncharacterized protein</fullName>
    </submittedName>
</protein>
<feature type="non-terminal residue" evidence="1">
    <location>
        <position position="1"/>
    </location>
</feature>
<dbReference type="Proteomes" id="UP000055024">
    <property type="component" value="Unassembled WGS sequence"/>
</dbReference>
<comment type="caution">
    <text evidence="1">The sequence shown here is derived from an EMBL/GenBank/DDBJ whole genome shotgun (WGS) entry which is preliminary data.</text>
</comment>